<proteinExistence type="predicted"/>
<organism evidence="1 2">
    <name type="scientific">Rosa chinensis</name>
    <name type="common">China rose</name>
    <dbReference type="NCBI Taxonomy" id="74649"/>
    <lineage>
        <taxon>Eukaryota</taxon>
        <taxon>Viridiplantae</taxon>
        <taxon>Streptophyta</taxon>
        <taxon>Embryophyta</taxon>
        <taxon>Tracheophyta</taxon>
        <taxon>Spermatophyta</taxon>
        <taxon>Magnoliopsida</taxon>
        <taxon>eudicotyledons</taxon>
        <taxon>Gunneridae</taxon>
        <taxon>Pentapetalae</taxon>
        <taxon>rosids</taxon>
        <taxon>fabids</taxon>
        <taxon>Rosales</taxon>
        <taxon>Rosaceae</taxon>
        <taxon>Rosoideae</taxon>
        <taxon>Rosoideae incertae sedis</taxon>
        <taxon>Rosa</taxon>
    </lineage>
</organism>
<evidence type="ECO:0000313" key="2">
    <source>
        <dbReference type="Proteomes" id="UP000238479"/>
    </source>
</evidence>
<dbReference type="Gramene" id="PRQ45706">
    <property type="protein sequence ID" value="PRQ45706"/>
    <property type="gene ID" value="RchiOBHm_Chr3g0494541"/>
</dbReference>
<reference evidence="1 2" key="1">
    <citation type="journal article" date="2018" name="Nat. Genet.">
        <title>The Rosa genome provides new insights in the design of modern roses.</title>
        <authorList>
            <person name="Bendahmane M."/>
        </authorList>
    </citation>
    <scope>NUCLEOTIDE SEQUENCE [LARGE SCALE GENOMIC DNA]</scope>
    <source>
        <strain evidence="2">cv. Old Blush</strain>
    </source>
</reference>
<accession>A0A2P6RH01</accession>
<comment type="caution">
    <text evidence="1">The sequence shown here is derived from an EMBL/GenBank/DDBJ whole genome shotgun (WGS) entry which is preliminary data.</text>
</comment>
<sequence>MVIGNQFCEGKEVLIGSLLEICDMRSVLIDLQDFWAANFWGGYVKFSIESLSNLVCTCPLLIPRWNPGAVSGGEPRSEHGLNDGGGVAGLVVLGGGDDKEAEDINWNI</sequence>
<gene>
    <name evidence="1" type="ORF">RchiOBHm_Chr3g0494541</name>
</gene>
<protein>
    <submittedName>
        <fullName evidence="1">Uncharacterized protein</fullName>
    </submittedName>
</protein>
<dbReference type="Proteomes" id="UP000238479">
    <property type="component" value="Chromosome 3"/>
</dbReference>
<evidence type="ECO:0000313" key="1">
    <source>
        <dbReference type="EMBL" id="PRQ45706.1"/>
    </source>
</evidence>
<dbReference type="EMBL" id="PDCK01000041">
    <property type="protein sequence ID" value="PRQ45706.1"/>
    <property type="molecule type" value="Genomic_DNA"/>
</dbReference>
<dbReference type="AlphaFoldDB" id="A0A2P6RH01"/>
<name>A0A2P6RH01_ROSCH</name>
<keyword evidence="2" id="KW-1185">Reference proteome</keyword>